<evidence type="ECO:0000256" key="3">
    <source>
        <dbReference type="ARBA" id="ARBA00022771"/>
    </source>
</evidence>
<dbReference type="AlphaFoldDB" id="A0AAD8WFT0"/>
<organism evidence="6 7">
    <name type="scientific">Lolium multiflorum</name>
    <name type="common">Italian ryegrass</name>
    <name type="synonym">Lolium perenne subsp. multiflorum</name>
    <dbReference type="NCBI Taxonomy" id="4521"/>
    <lineage>
        <taxon>Eukaryota</taxon>
        <taxon>Viridiplantae</taxon>
        <taxon>Streptophyta</taxon>
        <taxon>Embryophyta</taxon>
        <taxon>Tracheophyta</taxon>
        <taxon>Spermatophyta</taxon>
        <taxon>Magnoliopsida</taxon>
        <taxon>Liliopsida</taxon>
        <taxon>Poales</taxon>
        <taxon>Poaceae</taxon>
        <taxon>BOP clade</taxon>
        <taxon>Pooideae</taxon>
        <taxon>Poodae</taxon>
        <taxon>Poeae</taxon>
        <taxon>Poeae Chloroplast Group 2 (Poeae type)</taxon>
        <taxon>Loliodinae</taxon>
        <taxon>Loliinae</taxon>
        <taxon>Lolium</taxon>
    </lineage>
</organism>
<dbReference type="Pfam" id="PF01419">
    <property type="entry name" value="Jacalin"/>
    <property type="match status" value="1"/>
</dbReference>
<accession>A0AAD8WFT0</accession>
<gene>
    <name evidence="6" type="ORF">QYE76_049171</name>
</gene>
<dbReference type="GO" id="GO:0030246">
    <property type="term" value="F:carbohydrate binding"/>
    <property type="evidence" value="ECO:0007669"/>
    <property type="project" value="UniProtKB-KW"/>
</dbReference>
<dbReference type="InterPro" id="IPR049548">
    <property type="entry name" value="Sina-like_RING"/>
</dbReference>
<keyword evidence="4" id="KW-0862">Zinc</keyword>
<evidence type="ECO:0000256" key="2">
    <source>
        <dbReference type="ARBA" id="ARBA00022734"/>
    </source>
</evidence>
<reference evidence="6" key="1">
    <citation type="submission" date="2023-07" db="EMBL/GenBank/DDBJ databases">
        <title>A chromosome-level genome assembly of Lolium multiflorum.</title>
        <authorList>
            <person name="Chen Y."/>
            <person name="Copetti D."/>
            <person name="Kolliker R."/>
            <person name="Studer B."/>
        </authorList>
    </citation>
    <scope>NUCLEOTIDE SEQUENCE</scope>
    <source>
        <strain evidence="6">02402/16</strain>
        <tissue evidence="6">Leaf</tissue>
    </source>
</reference>
<keyword evidence="3" id="KW-0863">Zinc-finger</keyword>
<keyword evidence="2" id="KW-0430">Lectin</keyword>
<proteinExistence type="predicted"/>
<dbReference type="PROSITE" id="PS51752">
    <property type="entry name" value="JACALIN_LECTIN"/>
    <property type="match status" value="1"/>
</dbReference>
<evidence type="ECO:0000256" key="1">
    <source>
        <dbReference type="ARBA" id="ARBA00022723"/>
    </source>
</evidence>
<dbReference type="Proteomes" id="UP001231189">
    <property type="component" value="Unassembled WGS sequence"/>
</dbReference>
<sequence length="283" mass="30403">MEKNTTGTSVMVLADSAAADAVITVDVDPEALSCPRCIRPLKRPVFQCAAGHLVCSSCHDNLPDKKACASCFVKTGYTRCFIPTDYSRCHGVERILRSLSVACPNAIYGCTAGKMLYHEKTEHEKTCTSTAGSGGITGRVVKMGPCGGGGGNASEMDVNGLSRIVKVVIWHDMMVDGMLVFYELDGAEVRIKQWGLSSIAKCSEICLEQDEYLIDMKGKLGDCKGSYRLRSLTLVSNRRTFGPYGTEEGAPFELPAAGGRIVGFHGRSGTFLDALGTYVKMDA</sequence>
<dbReference type="InterPro" id="IPR033734">
    <property type="entry name" value="Jacalin-like_lectin_dom_plant"/>
</dbReference>
<dbReference type="InterPro" id="IPR001229">
    <property type="entry name" value="Jacalin-like_lectin_dom"/>
</dbReference>
<feature type="domain" description="Jacalin-type lectin" evidence="5">
    <location>
        <begin position="140"/>
        <end position="281"/>
    </location>
</feature>
<dbReference type="SUPFAM" id="SSF51101">
    <property type="entry name" value="Mannose-binding lectins"/>
    <property type="match status" value="1"/>
</dbReference>
<dbReference type="EMBL" id="JAUUTY010000003">
    <property type="protein sequence ID" value="KAK1661012.1"/>
    <property type="molecule type" value="Genomic_DNA"/>
</dbReference>
<evidence type="ECO:0000313" key="6">
    <source>
        <dbReference type="EMBL" id="KAK1661012.1"/>
    </source>
</evidence>
<evidence type="ECO:0000256" key="4">
    <source>
        <dbReference type="ARBA" id="ARBA00022833"/>
    </source>
</evidence>
<dbReference type="InterPro" id="IPR036404">
    <property type="entry name" value="Jacalin-like_lectin_dom_sf"/>
</dbReference>
<name>A0AAD8WFT0_LOLMU</name>
<dbReference type="InterPro" id="IPR013083">
    <property type="entry name" value="Znf_RING/FYVE/PHD"/>
</dbReference>
<keyword evidence="1" id="KW-0479">Metal-binding</keyword>
<dbReference type="GO" id="GO:0008270">
    <property type="term" value="F:zinc ion binding"/>
    <property type="evidence" value="ECO:0007669"/>
    <property type="project" value="UniProtKB-KW"/>
</dbReference>
<evidence type="ECO:0000313" key="7">
    <source>
        <dbReference type="Proteomes" id="UP001231189"/>
    </source>
</evidence>
<dbReference type="CDD" id="cd09612">
    <property type="entry name" value="Jacalin"/>
    <property type="match status" value="1"/>
</dbReference>
<keyword evidence="7" id="KW-1185">Reference proteome</keyword>
<dbReference type="Pfam" id="PF21362">
    <property type="entry name" value="Sina_RING"/>
    <property type="match status" value="1"/>
</dbReference>
<comment type="caution">
    <text evidence="6">The sequence shown here is derived from an EMBL/GenBank/DDBJ whole genome shotgun (WGS) entry which is preliminary data.</text>
</comment>
<evidence type="ECO:0000259" key="5">
    <source>
        <dbReference type="PROSITE" id="PS51752"/>
    </source>
</evidence>
<dbReference type="Gene3D" id="2.100.10.30">
    <property type="entry name" value="Jacalin-like lectin domain"/>
    <property type="match status" value="1"/>
</dbReference>
<dbReference type="PANTHER" id="PTHR46506">
    <property type="entry name" value="OS05G0143600 PROTEIN"/>
    <property type="match status" value="1"/>
</dbReference>
<dbReference type="SMART" id="SM00915">
    <property type="entry name" value="Jacalin"/>
    <property type="match status" value="1"/>
</dbReference>
<dbReference type="Gene3D" id="3.30.40.10">
    <property type="entry name" value="Zinc/RING finger domain, C3HC4 (zinc finger)"/>
    <property type="match status" value="1"/>
</dbReference>
<protein>
    <recommendedName>
        <fullName evidence="5">Jacalin-type lectin domain-containing protein</fullName>
    </recommendedName>
</protein>